<evidence type="ECO:0000313" key="16">
    <source>
        <dbReference type="EMBL" id="TCW01191.1"/>
    </source>
</evidence>
<comment type="catalytic activity">
    <reaction evidence="11 12">
        <text>L-aspartate 4-semialdehyde + pyruvate = (2S,4S)-4-hydroxy-2,3,4,5-tetrahydrodipicolinate + H2O + H(+)</text>
        <dbReference type="Rhea" id="RHEA:34171"/>
        <dbReference type="ChEBI" id="CHEBI:15361"/>
        <dbReference type="ChEBI" id="CHEBI:15377"/>
        <dbReference type="ChEBI" id="CHEBI:15378"/>
        <dbReference type="ChEBI" id="CHEBI:67139"/>
        <dbReference type="ChEBI" id="CHEBI:537519"/>
        <dbReference type="EC" id="4.3.3.7"/>
    </reaction>
</comment>
<dbReference type="NCBIfam" id="TIGR00674">
    <property type="entry name" value="dapA"/>
    <property type="match status" value="1"/>
</dbReference>
<evidence type="ECO:0000256" key="9">
    <source>
        <dbReference type="ARBA" id="ARBA00023239"/>
    </source>
</evidence>
<name>A0A4V2W5S1_9FIRM</name>
<dbReference type="HAMAP" id="MF_00418">
    <property type="entry name" value="DapA"/>
    <property type="match status" value="1"/>
</dbReference>
<comment type="subunit">
    <text evidence="12">Homotetramer; dimer of dimers.</text>
</comment>
<dbReference type="EC" id="4.3.3.7" evidence="4 12"/>
<dbReference type="CDD" id="cd00950">
    <property type="entry name" value="DHDPS"/>
    <property type="match status" value="1"/>
</dbReference>
<accession>A0A4V2W5S1</accession>
<organism evidence="16 17">
    <name type="scientific">Longibaculum muris</name>
    <dbReference type="NCBI Taxonomy" id="1796628"/>
    <lineage>
        <taxon>Bacteria</taxon>
        <taxon>Bacillati</taxon>
        <taxon>Bacillota</taxon>
        <taxon>Erysipelotrichia</taxon>
        <taxon>Erysipelotrichales</taxon>
        <taxon>Coprobacillaceae</taxon>
        <taxon>Longibaculum</taxon>
    </lineage>
</organism>
<evidence type="ECO:0000313" key="17">
    <source>
        <dbReference type="Proteomes" id="UP000295515"/>
    </source>
</evidence>
<evidence type="ECO:0000256" key="3">
    <source>
        <dbReference type="ARBA" id="ARBA00007592"/>
    </source>
</evidence>
<dbReference type="Pfam" id="PF00701">
    <property type="entry name" value="DHDPS"/>
    <property type="match status" value="1"/>
</dbReference>
<evidence type="ECO:0000256" key="11">
    <source>
        <dbReference type="ARBA" id="ARBA00047836"/>
    </source>
</evidence>
<dbReference type="UniPathway" id="UPA00034">
    <property type="reaction ID" value="UER00017"/>
</dbReference>
<dbReference type="AlphaFoldDB" id="A0A4V2W5S1"/>
<evidence type="ECO:0000256" key="6">
    <source>
        <dbReference type="ARBA" id="ARBA00022605"/>
    </source>
</evidence>
<feature type="active site" description="Proton donor/acceptor" evidence="12 14">
    <location>
        <position position="132"/>
    </location>
</feature>
<reference evidence="16 17" key="1">
    <citation type="submission" date="2019-03" db="EMBL/GenBank/DDBJ databases">
        <title>Genomic Encyclopedia of Type Strains, Phase IV (KMG-IV): sequencing the most valuable type-strain genomes for metagenomic binning, comparative biology and taxonomic classification.</title>
        <authorList>
            <person name="Goeker M."/>
        </authorList>
    </citation>
    <scope>NUCLEOTIDE SEQUENCE [LARGE SCALE GENOMIC DNA]</scope>
    <source>
        <strain evidence="16 17">DSM 29487</strain>
    </source>
</reference>
<feature type="binding site" evidence="12 15">
    <location>
        <position position="201"/>
    </location>
    <ligand>
        <name>pyruvate</name>
        <dbReference type="ChEBI" id="CHEBI:15361"/>
    </ligand>
</feature>
<dbReference type="PRINTS" id="PR00146">
    <property type="entry name" value="DHPICSNTHASE"/>
</dbReference>
<dbReference type="PANTHER" id="PTHR12128:SF66">
    <property type="entry name" value="4-HYDROXY-2-OXOGLUTARATE ALDOLASE, MITOCHONDRIAL"/>
    <property type="match status" value="1"/>
</dbReference>
<dbReference type="PANTHER" id="PTHR12128">
    <property type="entry name" value="DIHYDRODIPICOLINATE SYNTHASE"/>
    <property type="match status" value="1"/>
</dbReference>
<dbReference type="RefSeq" id="WP_066449618.1">
    <property type="nucleotide sequence ID" value="NZ_JANKBF010000006.1"/>
</dbReference>
<evidence type="ECO:0000256" key="10">
    <source>
        <dbReference type="ARBA" id="ARBA00023270"/>
    </source>
</evidence>
<dbReference type="InterPro" id="IPR013785">
    <property type="entry name" value="Aldolase_TIM"/>
</dbReference>
<evidence type="ECO:0000256" key="14">
    <source>
        <dbReference type="PIRSR" id="PIRSR001365-1"/>
    </source>
</evidence>
<dbReference type="GO" id="GO:0009089">
    <property type="term" value="P:lysine biosynthetic process via diaminopimelate"/>
    <property type="evidence" value="ECO:0007669"/>
    <property type="project" value="UniProtKB-UniRule"/>
</dbReference>
<dbReference type="GO" id="GO:0008840">
    <property type="term" value="F:4-hydroxy-tetrahydrodipicolinate synthase activity"/>
    <property type="evidence" value="ECO:0007669"/>
    <property type="project" value="UniProtKB-UniRule"/>
</dbReference>
<protein>
    <recommendedName>
        <fullName evidence="4 12">4-hydroxy-tetrahydrodipicolinate synthase</fullName>
        <shortName evidence="12">HTPA synthase</shortName>
        <ecNumber evidence="4 12">4.3.3.7</ecNumber>
    </recommendedName>
</protein>
<dbReference type="SUPFAM" id="SSF51569">
    <property type="entry name" value="Aldolase"/>
    <property type="match status" value="1"/>
</dbReference>
<dbReference type="GeneID" id="98914702"/>
<feature type="binding site" evidence="12 15">
    <location>
        <position position="44"/>
    </location>
    <ligand>
        <name>pyruvate</name>
        <dbReference type="ChEBI" id="CHEBI:15361"/>
    </ligand>
</feature>
<dbReference type="GO" id="GO:0019877">
    <property type="term" value="P:diaminopimelate biosynthetic process"/>
    <property type="evidence" value="ECO:0007669"/>
    <property type="project" value="UniProtKB-UniRule"/>
</dbReference>
<feature type="site" description="Part of a proton relay during catalysis" evidence="12">
    <location>
        <position position="106"/>
    </location>
</feature>
<comment type="pathway">
    <text evidence="2 12">Amino-acid biosynthesis; L-lysine biosynthesis via DAP pathway; (S)-tetrahydrodipicolinate from L-aspartate: step 3/4.</text>
</comment>
<dbReference type="InterPro" id="IPR002220">
    <property type="entry name" value="DapA-like"/>
</dbReference>
<comment type="caution">
    <text evidence="16">The sequence shown here is derived from an EMBL/GenBank/DDBJ whole genome shotgun (WGS) entry which is preliminary data.</text>
</comment>
<evidence type="ECO:0000256" key="1">
    <source>
        <dbReference type="ARBA" id="ARBA00003294"/>
    </source>
</evidence>
<evidence type="ECO:0000256" key="8">
    <source>
        <dbReference type="ARBA" id="ARBA00023154"/>
    </source>
</evidence>
<dbReference type="PIRSF" id="PIRSF001365">
    <property type="entry name" value="DHDPS"/>
    <property type="match status" value="1"/>
</dbReference>
<gene>
    <name evidence="12" type="primary">dapA</name>
    <name evidence="16" type="ORF">EDD60_1047</name>
</gene>
<dbReference type="EMBL" id="SMCQ01000004">
    <property type="protein sequence ID" value="TCW01191.1"/>
    <property type="molecule type" value="Genomic_DNA"/>
</dbReference>
<evidence type="ECO:0000256" key="12">
    <source>
        <dbReference type="HAMAP-Rule" id="MF_00418"/>
    </source>
</evidence>
<evidence type="ECO:0000256" key="13">
    <source>
        <dbReference type="PIRNR" id="PIRNR001365"/>
    </source>
</evidence>
<dbReference type="SMART" id="SM01130">
    <property type="entry name" value="DHDPS"/>
    <property type="match status" value="1"/>
</dbReference>
<keyword evidence="17" id="KW-1185">Reference proteome</keyword>
<proteinExistence type="inferred from homology"/>
<evidence type="ECO:0000256" key="5">
    <source>
        <dbReference type="ARBA" id="ARBA00022490"/>
    </source>
</evidence>
<keyword evidence="6 12" id="KW-0028">Amino-acid biosynthesis</keyword>
<comment type="function">
    <text evidence="1 12">Catalyzes the condensation of (S)-aspartate-beta-semialdehyde [(S)-ASA] and pyruvate to 4-hydroxy-tetrahydrodipicolinate (HTPA).</text>
</comment>
<dbReference type="Gene3D" id="3.20.20.70">
    <property type="entry name" value="Aldolase class I"/>
    <property type="match status" value="1"/>
</dbReference>
<keyword evidence="9 12" id="KW-0456">Lyase</keyword>
<dbReference type="Proteomes" id="UP000295515">
    <property type="component" value="Unassembled WGS sequence"/>
</dbReference>
<dbReference type="InterPro" id="IPR005263">
    <property type="entry name" value="DapA"/>
</dbReference>
<comment type="caution">
    <text evidence="12">Was originally thought to be a dihydrodipicolinate synthase (DHDPS), catalyzing the condensation of (S)-aspartate-beta-semialdehyde [(S)-ASA] and pyruvate to dihydrodipicolinate (DHDP). However, it was shown in E.coli that the product of the enzymatic reaction is not dihydrodipicolinate but in fact (4S)-4-hydroxy-2,3,4,5-tetrahydro-(2S)-dipicolinic acid (HTPA), and that the consecutive dehydration reaction leading to DHDP is not spontaneous but catalyzed by DapB.</text>
</comment>
<evidence type="ECO:0000256" key="2">
    <source>
        <dbReference type="ARBA" id="ARBA00005120"/>
    </source>
</evidence>
<comment type="similarity">
    <text evidence="3 12 13">Belongs to the DapA family.</text>
</comment>
<keyword evidence="7 12" id="KW-0220">Diaminopimelate biosynthesis</keyword>
<keyword evidence="8 12" id="KW-0457">Lysine biosynthesis</keyword>
<evidence type="ECO:0000256" key="15">
    <source>
        <dbReference type="PIRSR" id="PIRSR001365-2"/>
    </source>
</evidence>
<feature type="active site" description="Schiff-base intermediate with substrate" evidence="12 14">
    <location>
        <position position="161"/>
    </location>
</feature>
<comment type="subcellular location">
    <subcellularLocation>
        <location evidence="12">Cytoplasm</location>
    </subcellularLocation>
</comment>
<feature type="site" description="Part of a proton relay during catalysis" evidence="12">
    <location>
        <position position="43"/>
    </location>
</feature>
<evidence type="ECO:0000256" key="7">
    <source>
        <dbReference type="ARBA" id="ARBA00022915"/>
    </source>
</evidence>
<sequence length="283" mass="32407">MKEIFTALLTPFNQDQSIDYPGLYRVMDHLIEEGNKSFLLCGTTGETSTLKLDERRMLVENILEKYPTIRVIVGICSNSTSQVIRHIQMYKDNPRIYAFLVIVPYYIKPSQSGIFKHFDLIASSTDKNIMIYNIPSRCGVAIDVSTVIRLANKHKNIIGMKQCGPLDEIHILKENLPQFKVYIGDDHLLLEGLKQHADGIISVTSHLDYPLIEEICKNENIFDDRYLKLISEYVFIEPSPAPIKYILSQLGYIQNILRCPLTPISEESEVKLAPLIEKYKKTI</sequence>
<keyword evidence="10 12" id="KW-0704">Schiff base</keyword>
<evidence type="ECO:0000256" key="4">
    <source>
        <dbReference type="ARBA" id="ARBA00012086"/>
    </source>
</evidence>
<dbReference type="GO" id="GO:0005737">
    <property type="term" value="C:cytoplasm"/>
    <property type="evidence" value="ECO:0007669"/>
    <property type="project" value="UniProtKB-SubCell"/>
</dbReference>
<keyword evidence="5 12" id="KW-0963">Cytoplasm</keyword>